<comment type="subcellular location">
    <subcellularLocation>
        <location evidence="6">Cell membrane</location>
    </subcellularLocation>
    <subcellularLocation>
        <location evidence="1">Membrane</location>
        <topology evidence="1">Multi-pass membrane protein</topology>
    </subcellularLocation>
</comment>
<dbReference type="RefSeq" id="WP_012011210.1">
    <property type="nucleotide sequence ID" value="NC_009848.4"/>
</dbReference>
<dbReference type="STRING" id="315750.BPUM_2959"/>
<evidence type="ECO:0000256" key="1">
    <source>
        <dbReference type="ARBA" id="ARBA00004141"/>
    </source>
</evidence>
<dbReference type="OrthoDB" id="9772630at2"/>
<dbReference type="Proteomes" id="UP000001355">
    <property type="component" value="Chromosome"/>
</dbReference>
<keyword evidence="3 7" id="KW-0812">Transmembrane</keyword>
<evidence type="ECO:0000256" key="3">
    <source>
        <dbReference type="ARBA" id="ARBA00022692"/>
    </source>
</evidence>
<evidence type="ECO:0000313" key="9">
    <source>
        <dbReference type="Proteomes" id="UP000001355"/>
    </source>
</evidence>
<dbReference type="InterPro" id="IPR004995">
    <property type="entry name" value="Spore_Ger"/>
</dbReference>
<dbReference type="GeneID" id="5622246"/>
<organism evidence="8 9">
    <name type="scientific">Bacillus pumilus (strain SAFR-032)</name>
    <dbReference type="NCBI Taxonomy" id="315750"/>
    <lineage>
        <taxon>Bacteria</taxon>
        <taxon>Bacillati</taxon>
        <taxon>Bacillota</taxon>
        <taxon>Bacilli</taxon>
        <taxon>Bacillales</taxon>
        <taxon>Bacillaceae</taxon>
        <taxon>Bacillus</taxon>
    </lineage>
</organism>
<accession>A8FH96</accession>
<comment type="similarity">
    <text evidence="2 6">Belongs to the GerABKA family.</text>
</comment>
<feature type="transmembrane region" description="Helical" evidence="7">
    <location>
        <begin position="281"/>
        <end position="303"/>
    </location>
</feature>
<evidence type="ECO:0000313" key="8">
    <source>
        <dbReference type="EMBL" id="ABV63613.1"/>
    </source>
</evidence>
<proteinExistence type="inferred from homology"/>
<gene>
    <name evidence="8" type="ordered locus">BPUM_2959</name>
</gene>
<keyword evidence="4 7" id="KW-1133">Transmembrane helix</keyword>
<dbReference type="PANTHER" id="PTHR22550">
    <property type="entry name" value="SPORE GERMINATION PROTEIN"/>
    <property type="match status" value="1"/>
</dbReference>
<feature type="transmembrane region" description="Helical" evidence="7">
    <location>
        <begin position="403"/>
        <end position="428"/>
    </location>
</feature>
<reference evidence="8 9" key="3">
    <citation type="journal article" date="2013" name="PLoS ONE">
        <title>Candidate genes that may be responsible for the unusual resistances exhibited by Bacillus pumilus SAFR-032 spores.</title>
        <authorList>
            <person name="Tirumalai M.R."/>
            <person name="Rastogi R."/>
            <person name="Zamani N."/>
            <person name="O'Bryant Williams E."/>
            <person name="Allen S."/>
            <person name="Diouf F."/>
            <person name="Kwende S."/>
            <person name="Weinstock G.M."/>
            <person name="Venkateswaran K.J."/>
            <person name="Fox G.E."/>
        </authorList>
    </citation>
    <scope>NUCLEOTIDE SEQUENCE [LARGE SCALE GENOMIC DNA]</scope>
    <source>
        <strain evidence="8 9">SAFR-032</strain>
    </source>
</reference>
<dbReference type="eggNOG" id="COG0697">
    <property type="taxonomic scope" value="Bacteria"/>
</dbReference>
<dbReference type="PIRSF" id="PIRSF005690">
    <property type="entry name" value="GerBA"/>
    <property type="match status" value="1"/>
</dbReference>
<dbReference type="KEGG" id="bpu:BPUM_2959"/>
<reference evidence="8 9" key="1">
    <citation type="journal article" date="2007" name="PLoS ONE">
        <title>Paradoxical DNA repair and peroxide resistance gene conservation in Bacillus pumilus SAFR-032.</title>
        <authorList>
            <person name="Gioia J."/>
            <person name="Yerrapragada S."/>
            <person name="Qin X."/>
            <person name="Jiang H."/>
            <person name="Igboeli O.C."/>
            <person name="Muzny D."/>
            <person name="Dugan-Rocha S."/>
            <person name="Ding Y."/>
            <person name="Hawes A."/>
            <person name="Liu W."/>
            <person name="Perez L."/>
            <person name="Kovar C."/>
            <person name="Dinh H."/>
            <person name="Lee S."/>
            <person name="Nazareth L."/>
            <person name="Blyth P."/>
            <person name="Holder M."/>
            <person name="Buhay C."/>
            <person name="Tirumalai M.R."/>
            <person name="Liu Y."/>
            <person name="Dasgupta I."/>
            <person name="Bokhetache L."/>
            <person name="Fujita M."/>
            <person name="Karouia F."/>
            <person name="Eswara Moorthy P."/>
            <person name="Siefert J."/>
            <person name="Uzman A."/>
            <person name="Buzumbo P."/>
            <person name="Verma A."/>
            <person name="Zwiya H."/>
            <person name="McWilliams B.D."/>
            <person name="Olowu A."/>
            <person name="Clinkenbeard K.D."/>
            <person name="Newcombe D."/>
            <person name="Golebiewski L."/>
            <person name="Petrosino J.F."/>
            <person name="Nicholson W.L."/>
            <person name="Fox G.E."/>
            <person name="Venkateswaran K."/>
            <person name="Highlander S.K."/>
            <person name="Weinstock G.M."/>
        </authorList>
    </citation>
    <scope>NUCLEOTIDE SEQUENCE [LARGE SCALE GENOMIC DNA]</scope>
    <source>
        <strain evidence="8 9">SAFR-032</strain>
    </source>
</reference>
<keyword evidence="9" id="KW-1185">Reference proteome</keyword>
<evidence type="ECO:0000256" key="7">
    <source>
        <dbReference type="SAM" id="Phobius"/>
    </source>
</evidence>
<keyword evidence="5 6" id="KW-0472">Membrane</keyword>
<evidence type="ECO:0000256" key="6">
    <source>
        <dbReference type="PIRNR" id="PIRNR005690"/>
    </source>
</evidence>
<feature type="transmembrane region" description="Helical" evidence="7">
    <location>
        <begin position="376"/>
        <end position="397"/>
    </location>
</feature>
<sequence>MNQTPLKEHLYDNLSVILPQLKEMDDLVHEKKTLPHGQVVYYLYIKEMNKKMEIQTFLKLLLQDHTSLTKEKLESNLSMMTTRSVKTSEELVDAIFEGHCVVLINGFKHAYILETNGTKKRSLGDATSETVVRGPKIGFIEDLNTNLALVRQRLKNPDVKTVDMKIGLQKYTQVTIMYIDGIVQVPVLKEVKKRLKQVTIDDIQDSGVLEELIEDNVYSPFPQIQNTERPDKVASALNNGRVAIFVDHSPFVLVVPASLATIMQSPDDYYERWIAASLIRMLRFTSIFLTLFLSAIYIALVSFHQGLLPTTLAITISSTRENVPFSPIVEALIMEITIELLREAGLRLPNPLGQTIGLVGGVVIGQAAVQAHIVSSIMVIIVSVIALASFTVPQYGMGMSFRVLRFVSMFAAATFGLYGIALFMLVLLTHLTRQKSFGTPYFSPDFVFSYKNEDNSIIRLPLKNQQKGERDGQS</sequence>
<dbReference type="GO" id="GO:0009847">
    <property type="term" value="P:spore germination"/>
    <property type="evidence" value="ECO:0007669"/>
    <property type="project" value="UniProtKB-UniRule"/>
</dbReference>
<dbReference type="EMBL" id="CP000813">
    <property type="protein sequence ID" value="ABV63613.1"/>
    <property type="molecule type" value="Genomic_DNA"/>
</dbReference>
<evidence type="ECO:0000256" key="2">
    <source>
        <dbReference type="ARBA" id="ARBA00005278"/>
    </source>
</evidence>
<dbReference type="PANTHER" id="PTHR22550:SF5">
    <property type="entry name" value="LEUCINE ZIPPER PROTEIN 4"/>
    <property type="match status" value="1"/>
</dbReference>
<dbReference type="GO" id="GO:0005886">
    <property type="term" value="C:plasma membrane"/>
    <property type="evidence" value="ECO:0007669"/>
    <property type="project" value="UniProtKB-SubCell"/>
</dbReference>
<evidence type="ECO:0000256" key="5">
    <source>
        <dbReference type="ARBA" id="ARBA00023136"/>
    </source>
</evidence>
<dbReference type="HOGENOM" id="CLU_021639_4_1_9"/>
<dbReference type="InterPro" id="IPR050768">
    <property type="entry name" value="UPF0353/GerABKA_families"/>
</dbReference>
<evidence type="ECO:0000256" key="4">
    <source>
        <dbReference type="ARBA" id="ARBA00022989"/>
    </source>
</evidence>
<reference evidence="8 9" key="2">
    <citation type="journal article" date="2013" name="Extremophiles">
        <title>An ICEBs1-like element may be associated with the extreme radiation and desiccation resistance of Bacillus pumilus SAFR-032 spores.</title>
        <authorList>
            <person name="Tirumalai M.R."/>
            <person name="Fox G.E."/>
        </authorList>
    </citation>
    <scope>NUCLEOTIDE SEQUENCE [LARGE SCALE GENOMIC DNA]</scope>
    <source>
        <strain evidence="8 9">SAFR-032</strain>
    </source>
</reference>
<name>A8FH96_BACP2</name>
<dbReference type="AlphaFoldDB" id="A8FH96"/>
<protein>
    <submittedName>
        <fullName evidence="8">Spore gernimation protein</fullName>
    </submittedName>
</protein>
<dbReference type="Pfam" id="PF03323">
    <property type="entry name" value="GerA"/>
    <property type="match status" value="1"/>
</dbReference>